<evidence type="ECO:0000313" key="4">
    <source>
        <dbReference type="Proteomes" id="UP000702954"/>
    </source>
</evidence>
<accession>A0A4R3JQ18</accession>
<dbReference type="EMBL" id="BHEO01000002">
    <property type="protein sequence ID" value="GBU04285.1"/>
    <property type="molecule type" value="Genomic_DNA"/>
</dbReference>
<sequence length="96" mass="10730">MNRTTEAAAVPAVGSHGSSPLPDARDIDLLLYRDLRSMEQRDNKGGTAIIRPLQYVEGVFYSIGNHIKGKDKERSLMIELKEDEEQKRVCKGGNDE</sequence>
<name>A0A4R3JQ18_9FIRM</name>
<reference evidence="2 3" key="2">
    <citation type="submission" date="2019-03" db="EMBL/GenBank/DDBJ databases">
        <title>Genomic Encyclopedia of Type Strains, Phase IV (KMG-IV): sequencing the most valuable type-strain genomes for metagenomic binning, comparative biology and taxonomic classification.</title>
        <authorList>
            <person name="Goeker M."/>
        </authorList>
    </citation>
    <scope>NUCLEOTIDE SEQUENCE [LARGE SCALE GENOMIC DNA]</scope>
    <source>
        <strain evidence="2 3">DSM 103426</strain>
    </source>
</reference>
<protein>
    <submittedName>
        <fullName evidence="2">Uncharacterized protein</fullName>
    </submittedName>
</protein>
<dbReference type="EMBL" id="SLZV01000006">
    <property type="protein sequence ID" value="TCS68868.1"/>
    <property type="molecule type" value="Genomic_DNA"/>
</dbReference>
<dbReference type="Proteomes" id="UP000702954">
    <property type="component" value="Unassembled WGS sequence"/>
</dbReference>
<comment type="caution">
    <text evidence="2">The sequence shown here is derived from an EMBL/GenBank/DDBJ whole genome shotgun (WGS) entry which is preliminary data.</text>
</comment>
<evidence type="ECO:0000313" key="2">
    <source>
        <dbReference type="EMBL" id="TCS68868.1"/>
    </source>
</evidence>
<keyword evidence="4" id="KW-1185">Reference proteome</keyword>
<reference evidence="1 4" key="1">
    <citation type="journal article" date="2018" name="Int. J. Syst. Evol. Microbiol.">
        <title>Draft Genome Sequence of Faecalimonas umbilicata JCM 30896T, an Acetate-Producing Bacterium Isolated from Human Feces.</title>
        <authorList>
            <person name="Sakamoto M."/>
            <person name="Ikeyama N."/>
            <person name="Yuki M."/>
            <person name="Ohkuma M."/>
        </authorList>
    </citation>
    <scope>NUCLEOTIDE SEQUENCE [LARGE SCALE GENOMIC DNA]</scope>
    <source>
        <strain evidence="1 4">EGH7</strain>
    </source>
</reference>
<evidence type="ECO:0000313" key="3">
    <source>
        <dbReference type="Proteomes" id="UP000294613"/>
    </source>
</evidence>
<dbReference type="RefSeq" id="WP_116441239.1">
    <property type="nucleotide sequence ID" value="NZ_BHEO01000002.1"/>
</dbReference>
<dbReference type="AlphaFoldDB" id="A0A4R3JQ18"/>
<proteinExistence type="predicted"/>
<gene>
    <name evidence="2" type="ORF">EDD74_10672</name>
    <name evidence="1" type="ORF">FAEUMB_08260</name>
</gene>
<organism evidence="2 3">
    <name type="scientific">Faecalimonas umbilicata</name>
    <dbReference type="NCBI Taxonomy" id="1912855"/>
    <lineage>
        <taxon>Bacteria</taxon>
        <taxon>Bacillati</taxon>
        <taxon>Bacillota</taxon>
        <taxon>Clostridia</taxon>
        <taxon>Lachnospirales</taxon>
        <taxon>Lachnospiraceae</taxon>
        <taxon>Faecalimonas</taxon>
    </lineage>
</organism>
<evidence type="ECO:0000313" key="1">
    <source>
        <dbReference type="EMBL" id="GBU04285.1"/>
    </source>
</evidence>
<dbReference type="Proteomes" id="UP000294613">
    <property type="component" value="Unassembled WGS sequence"/>
</dbReference>